<accession>A0AAD4WH32</accession>
<dbReference type="AlphaFoldDB" id="A0AAD4WH32"/>
<evidence type="ECO:0000313" key="1">
    <source>
        <dbReference type="EMBL" id="KAI5342544.1"/>
    </source>
</evidence>
<comment type="caution">
    <text evidence="1">The sequence shown here is derived from an EMBL/GenBank/DDBJ whole genome shotgun (WGS) entry which is preliminary data.</text>
</comment>
<reference evidence="1 2" key="1">
    <citation type="journal article" date="2022" name="G3 (Bethesda)">
        <title>Whole-genome sequence and methylome profiling of the almond [Prunus dulcis (Mill.) D.A. Webb] cultivar 'Nonpareil'.</title>
        <authorList>
            <person name="D'Amico-Willman K.M."/>
            <person name="Ouma W.Z."/>
            <person name="Meulia T."/>
            <person name="Sideli G.M."/>
            <person name="Gradziel T.M."/>
            <person name="Fresnedo-Ramirez J."/>
        </authorList>
    </citation>
    <scope>NUCLEOTIDE SEQUENCE [LARGE SCALE GENOMIC DNA]</scope>
    <source>
        <strain evidence="1">Clone GOH B32 T37-40</strain>
    </source>
</reference>
<organism evidence="1 2">
    <name type="scientific">Prunus dulcis</name>
    <name type="common">Almond</name>
    <name type="synonym">Amygdalus dulcis</name>
    <dbReference type="NCBI Taxonomy" id="3755"/>
    <lineage>
        <taxon>Eukaryota</taxon>
        <taxon>Viridiplantae</taxon>
        <taxon>Streptophyta</taxon>
        <taxon>Embryophyta</taxon>
        <taxon>Tracheophyta</taxon>
        <taxon>Spermatophyta</taxon>
        <taxon>Magnoliopsida</taxon>
        <taxon>eudicotyledons</taxon>
        <taxon>Gunneridae</taxon>
        <taxon>Pentapetalae</taxon>
        <taxon>rosids</taxon>
        <taxon>fabids</taxon>
        <taxon>Rosales</taxon>
        <taxon>Rosaceae</taxon>
        <taxon>Amygdaloideae</taxon>
        <taxon>Amygdaleae</taxon>
        <taxon>Prunus</taxon>
    </lineage>
</organism>
<gene>
    <name evidence="1" type="ORF">L3X38_010419</name>
</gene>
<name>A0AAD4WH32_PRUDU</name>
<dbReference type="Proteomes" id="UP001054821">
    <property type="component" value="Chromosome 2"/>
</dbReference>
<evidence type="ECO:0000313" key="2">
    <source>
        <dbReference type="Proteomes" id="UP001054821"/>
    </source>
</evidence>
<protein>
    <submittedName>
        <fullName evidence="1">Uncharacterized protein</fullName>
    </submittedName>
</protein>
<sequence length="90" mass="9607">MARSGGSLQAPDSKVDKEGSSYSEMVSLLMKDAKALGLSKVLFQMTSSPESQMKKPQKVLGISCIRSFMVISKSDPSCCRVCVEISSTPG</sequence>
<proteinExistence type="predicted"/>
<keyword evidence="2" id="KW-1185">Reference proteome</keyword>
<dbReference type="EMBL" id="JAJFAZ020000002">
    <property type="protein sequence ID" value="KAI5342544.1"/>
    <property type="molecule type" value="Genomic_DNA"/>
</dbReference>